<proteinExistence type="inferred from homology"/>
<evidence type="ECO:0000256" key="12">
    <source>
        <dbReference type="SAM" id="SignalP"/>
    </source>
</evidence>
<dbReference type="Pfam" id="PF00560">
    <property type="entry name" value="LRR_1"/>
    <property type="match status" value="6"/>
</dbReference>
<accession>A0AA35VL28</accession>
<dbReference type="Pfam" id="PF23598">
    <property type="entry name" value="LRR_14"/>
    <property type="match status" value="1"/>
</dbReference>
<dbReference type="InterPro" id="IPR003591">
    <property type="entry name" value="Leu-rich_rpt_typical-subtyp"/>
</dbReference>
<feature type="domain" description="Leucine-rich repeat-containing N-terminal plant-type" evidence="13">
    <location>
        <begin position="34"/>
        <end position="80"/>
    </location>
</feature>
<evidence type="ECO:0000256" key="8">
    <source>
        <dbReference type="ARBA" id="ARBA00022989"/>
    </source>
</evidence>
<evidence type="ECO:0000256" key="4">
    <source>
        <dbReference type="ARBA" id="ARBA00022614"/>
    </source>
</evidence>
<evidence type="ECO:0000256" key="5">
    <source>
        <dbReference type="ARBA" id="ARBA00022692"/>
    </source>
</evidence>
<evidence type="ECO:0000313" key="15">
    <source>
        <dbReference type="EMBL" id="CAI9268315.1"/>
    </source>
</evidence>
<dbReference type="Proteomes" id="UP001177003">
    <property type="component" value="Chromosome 1"/>
</dbReference>
<dbReference type="Gene3D" id="3.80.10.10">
    <property type="entry name" value="Ribonuclease Inhibitor"/>
    <property type="match status" value="5"/>
</dbReference>
<gene>
    <name evidence="15" type="ORF">LSALG_LOCUS8745</name>
</gene>
<dbReference type="PANTHER" id="PTHR48061">
    <property type="entry name" value="LEUCINE-RICH REPEAT RECEPTOR PROTEIN KINASE EMS1-LIKE-RELATED"/>
    <property type="match status" value="1"/>
</dbReference>
<dbReference type="GO" id="GO:0005886">
    <property type="term" value="C:plasma membrane"/>
    <property type="evidence" value="ECO:0007669"/>
    <property type="project" value="UniProtKB-SubCell"/>
</dbReference>
<dbReference type="InterPro" id="IPR032675">
    <property type="entry name" value="LRR_dom_sf"/>
</dbReference>
<evidence type="ECO:0000256" key="1">
    <source>
        <dbReference type="ARBA" id="ARBA00004251"/>
    </source>
</evidence>
<dbReference type="InterPro" id="IPR001611">
    <property type="entry name" value="Leu-rich_rpt"/>
</dbReference>
<dbReference type="EMBL" id="OX465077">
    <property type="protein sequence ID" value="CAI9268315.1"/>
    <property type="molecule type" value="Genomic_DNA"/>
</dbReference>
<dbReference type="PANTHER" id="PTHR48061:SF12">
    <property type="entry name" value="DISEASE RESISTANCE LIKE PROTEIN"/>
    <property type="match status" value="1"/>
</dbReference>
<dbReference type="InterPro" id="IPR046956">
    <property type="entry name" value="RLP23-like"/>
</dbReference>
<keyword evidence="7" id="KW-0677">Repeat</keyword>
<organism evidence="15 16">
    <name type="scientific">Lactuca saligna</name>
    <name type="common">Willowleaf lettuce</name>
    <dbReference type="NCBI Taxonomy" id="75948"/>
    <lineage>
        <taxon>Eukaryota</taxon>
        <taxon>Viridiplantae</taxon>
        <taxon>Streptophyta</taxon>
        <taxon>Embryophyta</taxon>
        <taxon>Tracheophyta</taxon>
        <taxon>Spermatophyta</taxon>
        <taxon>Magnoliopsida</taxon>
        <taxon>eudicotyledons</taxon>
        <taxon>Gunneridae</taxon>
        <taxon>Pentapetalae</taxon>
        <taxon>asterids</taxon>
        <taxon>campanulids</taxon>
        <taxon>Asterales</taxon>
        <taxon>Asteraceae</taxon>
        <taxon>Cichorioideae</taxon>
        <taxon>Cichorieae</taxon>
        <taxon>Lactucinae</taxon>
        <taxon>Lactuca</taxon>
    </lineage>
</organism>
<dbReference type="FunFam" id="3.80.10.10:FF:000213">
    <property type="entry name" value="Tyrosine-sulfated glycopeptide receptor 1"/>
    <property type="match status" value="1"/>
</dbReference>
<evidence type="ECO:0000256" key="3">
    <source>
        <dbReference type="ARBA" id="ARBA00022475"/>
    </source>
</evidence>
<dbReference type="Pfam" id="PF13855">
    <property type="entry name" value="LRR_8"/>
    <property type="match status" value="2"/>
</dbReference>
<keyword evidence="5 11" id="KW-0812">Transmembrane</keyword>
<comment type="similarity">
    <text evidence="2">Belongs to the RLP family.</text>
</comment>
<dbReference type="GO" id="GO:0006952">
    <property type="term" value="P:defense response"/>
    <property type="evidence" value="ECO:0007669"/>
    <property type="project" value="UniProtKB-ARBA"/>
</dbReference>
<evidence type="ECO:0000256" key="2">
    <source>
        <dbReference type="ARBA" id="ARBA00009592"/>
    </source>
</evidence>
<evidence type="ECO:0000256" key="11">
    <source>
        <dbReference type="SAM" id="Phobius"/>
    </source>
</evidence>
<feature type="transmembrane region" description="Helical" evidence="11">
    <location>
        <begin position="940"/>
        <end position="962"/>
    </location>
</feature>
<dbReference type="Pfam" id="PF08263">
    <property type="entry name" value="LRRNT_2"/>
    <property type="match status" value="1"/>
</dbReference>
<protein>
    <recommendedName>
        <fullName evidence="17">Leucine-rich repeat-containing N-terminal plant-type domain-containing protein</fullName>
    </recommendedName>
</protein>
<keyword evidence="6 12" id="KW-0732">Signal</keyword>
<name>A0AA35VL28_LACSI</name>
<keyword evidence="16" id="KW-1185">Reference proteome</keyword>
<evidence type="ECO:0000256" key="6">
    <source>
        <dbReference type="ARBA" id="ARBA00022729"/>
    </source>
</evidence>
<dbReference type="GO" id="GO:0051707">
    <property type="term" value="P:response to other organism"/>
    <property type="evidence" value="ECO:0007669"/>
    <property type="project" value="UniProtKB-ARBA"/>
</dbReference>
<keyword evidence="9 11" id="KW-0472">Membrane</keyword>
<evidence type="ECO:0000259" key="13">
    <source>
        <dbReference type="Pfam" id="PF08263"/>
    </source>
</evidence>
<evidence type="ECO:0000259" key="14">
    <source>
        <dbReference type="Pfam" id="PF23598"/>
    </source>
</evidence>
<dbReference type="InterPro" id="IPR055414">
    <property type="entry name" value="LRR_R13L4/SHOC2-like"/>
</dbReference>
<dbReference type="AlphaFoldDB" id="A0AA35VL28"/>
<dbReference type="SMART" id="SM00369">
    <property type="entry name" value="LRR_TYP"/>
    <property type="match status" value="9"/>
</dbReference>
<evidence type="ECO:0000256" key="10">
    <source>
        <dbReference type="ARBA" id="ARBA00023180"/>
    </source>
</evidence>
<keyword evidence="3" id="KW-1003">Cell membrane</keyword>
<comment type="subcellular location">
    <subcellularLocation>
        <location evidence="1">Cell membrane</location>
        <topology evidence="1">Single-pass type I membrane protein</topology>
    </subcellularLocation>
</comment>
<sequence length="992" mass="111354">MATFKNHFKFLHTISLLYVLVTVTRTDSSLNHKKECSALFQFKQTIIHQHDASCAAHGSQMLHSWNNSFDCCSWEGVACSHDHDQYYGHHVIGLDLSERSLCGHINSSSTLFSLVHLQRLNLSMNDLGESEIPSEIARLKQLRSLDLSYSWFSGQIPNEISQLIQLSSLDLSGNSLKLHSPSLKDLVQNLTGLEELHLSGVDISSSVPHFLANFSSLRSIKLRDCSVRNEFPATILELPKLQVVNLADNTDLTGSFPIFHNISLLEEVILDFTGFIGIVPESLSHLNHLTVLSLTGCSFSGRIPRSLSNMTQLTYLGLGENHFTGSVPSLASLLKLDLLELNGNRFEKGRFPNWLGKLTKLSELYLSDMNINGEIPLFLSNLTKLSEVGMPRNSLTGGIPSWLFNLTQLTFLNLQMNQLQGPIPNTFSNFKNLEYLNLGGNNFSGRVELDMFLGLNKLQALALGYNMISLVVTNNYTNTTLPELHKLGLSSCNLKEFPAFLRFQNKMDTLLLDRNKIDGLVPVWIWNNSRETLEFLELAHNSITGFDQHPHFLPWTNLEVIFINDNQLRGQLPIPPKTTVMYSVSHNNLTGEIPASICELKYLQLLDLSFNNMSGTLPSCLGILSNSLIALYLKRNNFHGKMMNAFMSGSLLNHLDLSENRFIGQLPRSLMNCTHLEFLSLEDNSFHDVFPSWLGTLPRLQVLVLRSNKLHGPIDGSTAASSRFPMLRIIDLSNNRFSGQLDQNYFQTWHAMSSGNLGISSVMETNISSKHVKLDWAYSMTLTHKGVRIDYDLILTIDMSIDLSCNHFEGEIPQSLQHLRGLQSLNLSNNHFTGRVLPSLGHLKNLEALDLSRNHLSGEIPQQLVQLGFLSIFNVSFNRLQGRIPQGKQFDTFDNNSYIGNPRLCGRPLSKECQDHPNVSRLPPTSSVSESLFPTETIDWIIVFSGVGSGLVIGIAIGNNLHTRYSHQITKRKDRWVRPLRNTRRNQGGIMA</sequence>
<dbReference type="FunFam" id="3.80.10.10:FF:000095">
    <property type="entry name" value="LRR receptor-like serine/threonine-protein kinase GSO1"/>
    <property type="match status" value="1"/>
</dbReference>
<keyword evidence="10" id="KW-0325">Glycoprotein</keyword>
<evidence type="ECO:0000256" key="9">
    <source>
        <dbReference type="ARBA" id="ARBA00023136"/>
    </source>
</evidence>
<dbReference type="PRINTS" id="PR00019">
    <property type="entry name" value="LEURICHRPT"/>
</dbReference>
<feature type="domain" description="Disease resistance R13L4/SHOC-2-like LRR" evidence="14">
    <location>
        <begin position="94"/>
        <end position="247"/>
    </location>
</feature>
<evidence type="ECO:0008006" key="17">
    <source>
        <dbReference type="Google" id="ProtNLM"/>
    </source>
</evidence>
<feature type="signal peptide" evidence="12">
    <location>
        <begin position="1"/>
        <end position="26"/>
    </location>
</feature>
<reference evidence="15" key="1">
    <citation type="submission" date="2023-04" db="EMBL/GenBank/DDBJ databases">
        <authorList>
            <person name="Vijverberg K."/>
            <person name="Xiong W."/>
            <person name="Schranz E."/>
        </authorList>
    </citation>
    <scope>NUCLEOTIDE SEQUENCE</scope>
</reference>
<keyword evidence="8 11" id="KW-1133">Transmembrane helix</keyword>
<dbReference type="SUPFAM" id="SSF52058">
    <property type="entry name" value="L domain-like"/>
    <property type="match status" value="4"/>
</dbReference>
<feature type="chain" id="PRO_5041459807" description="Leucine-rich repeat-containing N-terminal plant-type domain-containing protein" evidence="12">
    <location>
        <begin position="27"/>
        <end position="992"/>
    </location>
</feature>
<evidence type="ECO:0000313" key="16">
    <source>
        <dbReference type="Proteomes" id="UP001177003"/>
    </source>
</evidence>
<keyword evidence="4" id="KW-0433">Leucine-rich repeat</keyword>
<evidence type="ECO:0000256" key="7">
    <source>
        <dbReference type="ARBA" id="ARBA00022737"/>
    </source>
</evidence>
<dbReference type="InterPro" id="IPR013210">
    <property type="entry name" value="LRR_N_plant-typ"/>
</dbReference>